<keyword evidence="2" id="KW-1185">Reference proteome</keyword>
<dbReference type="EMBL" id="JAENII010000016">
    <property type="protein sequence ID" value="MBK1828705.1"/>
    <property type="molecule type" value="Genomic_DNA"/>
</dbReference>
<organism evidence="1 2">
    <name type="scientific">Haloferula rosea</name>
    <dbReference type="NCBI Taxonomy" id="490093"/>
    <lineage>
        <taxon>Bacteria</taxon>
        <taxon>Pseudomonadati</taxon>
        <taxon>Verrucomicrobiota</taxon>
        <taxon>Verrucomicrobiia</taxon>
        <taxon>Verrucomicrobiales</taxon>
        <taxon>Verrucomicrobiaceae</taxon>
        <taxon>Haloferula</taxon>
    </lineage>
</organism>
<name>A0A934RI39_9BACT</name>
<accession>A0A934RI39</accession>
<sequence>MCLLAVTSITAPLFALPPETYRPELDWLIDGSGFKARVEQGDGSKDVTLTNGLVRREGML</sequence>
<dbReference type="AlphaFoldDB" id="A0A934RI39"/>
<comment type="caution">
    <text evidence="1">The sequence shown here is derived from an EMBL/GenBank/DDBJ whole genome shotgun (WGS) entry which is preliminary data.</text>
</comment>
<dbReference type="RefSeq" id="WP_200282653.1">
    <property type="nucleotide sequence ID" value="NZ_JAENII010000016.1"/>
</dbReference>
<gene>
    <name evidence="1" type="ORF">JIN81_16850</name>
</gene>
<protein>
    <submittedName>
        <fullName evidence="1">Uncharacterized protein</fullName>
    </submittedName>
</protein>
<dbReference type="Proteomes" id="UP000658278">
    <property type="component" value="Unassembled WGS sequence"/>
</dbReference>
<evidence type="ECO:0000313" key="1">
    <source>
        <dbReference type="EMBL" id="MBK1828705.1"/>
    </source>
</evidence>
<evidence type="ECO:0000313" key="2">
    <source>
        <dbReference type="Proteomes" id="UP000658278"/>
    </source>
</evidence>
<reference evidence="1" key="1">
    <citation type="submission" date="2021-01" db="EMBL/GenBank/DDBJ databases">
        <title>Modified the classification status of verrucomicrobia.</title>
        <authorList>
            <person name="Feng X."/>
        </authorList>
    </citation>
    <scope>NUCLEOTIDE SEQUENCE</scope>
    <source>
        <strain evidence="1">KCTC 22201</strain>
    </source>
</reference>
<proteinExistence type="predicted"/>